<dbReference type="PROSITE" id="PS00595">
    <property type="entry name" value="AA_TRANSFER_CLASS_5"/>
    <property type="match status" value="1"/>
</dbReference>
<comment type="similarity">
    <text evidence="2">Belongs to the class-V pyridoxal-phosphate-dependent aminotransferase family. Csd subfamily.</text>
</comment>
<protein>
    <submittedName>
        <fullName evidence="7">Class V aminotransferase</fullName>
    </submittedName>
</protein>
<keyword evidence="3" id="KW-0663">Pyridoxal phosphate</keyword>
<sequence>MTITVEQQKATNVRPRVVGSRTEVPLWNGERVRYVNLDSAASTPPLAKVRQVVDEFASWYSSVHRGAGYKSRLSTYLYENARDVVMRFVGTTPRTHVVVFVRNTTEALNLLAHRTLLEEDELVLCTKMEHHSNLLPWLRKPHEVVQLTEDGRVDMDDLKQRLERHKGKVKLVTISAASNVTGLMADIKAVARLVHAHGAKLAVDAAQLTPHRALSMGTPGTADCIDVVAFSGHKLYAPYGAGALVVPATLFADGDPMLVGGGTACLVTSSGVKWATGSDLEEAGSPNVVGVVAMAAALEELMRYGMDQVAKHERELTRYAVRRLRTVPGLRLFGPTWDSMLTGGEDRLGVFCFTIDGQPYEKVAAVLANEWGVGVRSGCFCAHLYVSHLLGVSDEDAADSRERLISGLPVDLPGMVRASLGLANSKSDIDRLVSGLQAITRGEIRAQYEHNEHGDLEPVGDQHLFEAHGASFMA</sequence>
<dbReference type="PANTHER" id="PTHR43586">
    <property type="entry name" value="CYSTEINE DESULFURASE"/>
    <property type="match status" value="1"/>
</dbReference>
<dbReference type="InterPro" id="IPR020578">
    <property type="entry name" value="Aminotrans_V_PyrdxlP_BS"/>
</dbReference>
<dbReference type="InterPro" id="IPR000192">
    <property type="entry name" value="Aminotrans_V_dom"/>
</dbReference>
<evidence type="ECO:0000256" key="2">
    <source>
        <dbReference type="ARBA" id="ARBA00010447"/>
    </source>
</evidence>
<comment type="cofactor">
    <cofactor evidence="1 5">
        <name>pyridoxal 5'-phosphate</name>
        <dbReference type="ChEBI" id="CHEBI:597326"/>
    </cofactor>
</comment>
<dbReference type="Pfam" id="PF00266">
    <property type="entry name" value="Aminotran_5"/>
    <property type="match status" value="1"/>
</dbReference>
<reference evidence="7" key="1">
    <citation type="submission" date="2020-10" db="EMBL/GenBank/DDBJ databases">
        <title>Taxonomic study of unclassified bacteria belonging to the class Ktedonobacteria.</title>
        <authorList>
            <person name="Yabe S."/>
            <person name="Wang C.M."/>
            <person name="Zheng Y."/>
            <person name="Sakai Y."/>
            <person name="Cavaletti L."/>
            <person name="Monciardini P."/>
            <person name="Donadio S."/>
        </authorList>
    </citation>
    <scope>NUCLEOTIDE SEQUENCE</scope>
    <source>
        <strain evidence="7">SOSP1-1</strain>
    </source>
</reference>
<keyword evidence="7" id="KW-0808">Transferase</keyword>
<dbReference type="Gene3D" id="3.40.640.10">
    <property type="entry name" value="Type I PLP-dependent aspartate aminotransferase-like (Major domain)"/>
    <property type="match status" value="1"/>
</dbReference>
<dbReference type="PANTHER" id="PTHR43586:SF8">
    <property type="entry name" value="CYSTEINE DESULFURASE 1, CHLOROPLASTIC"/>
    <property type="match status" value="1"/>
</dbReference>
<keyword evidence="8" id="KW-1185">Reference proteome</keyword>
<evidence type="ECO:0000256" key="5">
    <source>
        <dbReference type="RuleBase" id="RU004504"/>
    </source>
</evidence>
<dbReference type="RefSeq" id="WP_220194424.1">
    <property type="nucleotide sequence ID" value="NZ_BNJF01000001.1"/>
</dbReference>
<dbReference type="Proteomes" id="UP000612362">
    <property type="component" value="Unassembled WGS sequence"/>
</dbReference>
<dbReference type="GO" id="GO:0031071">
    <property type="term" value="F:cysteine desulfurase activity"/>
    <property type="evidence" value="ECO:0007669"/>
    <property type="project" value="UniProtKB-EC"/>
</dbReference>
<dbReference type="GO" id="GO:0008483">
    <property type="term" value="F:transaminase activity"/>
    <property type="evidence" value="ECO:0007669"/>
    <property type="project" value="UniProtKB-KW"/>
</dbReference>
<name>A0A8J3MSX7_9CHLR</name>
<dbReference type="EMBL" id="BNJF01000001">
    <property type="protein sequence ID" value="GHO45073.1"/>
    <property type="molecule type" value="Genomic_DNA"/>
</dbReference>
<keyword evidence="7" id="KW-0032">Aminotransferase</keyword>
<dbReference type="InterPro" id="IPR015421">
    <property type="entry name" value="PyrdxlP-dep_Trfase_major"/>
</dbReference>
<proteinExistence type="inferred from homology"/>
<evidence type="ECO:0000256" key="1">
    <source>
        <dbReference type="ARBA" id="ARBA00001933"/>
    </source>
</evidence>
<organism evidence="7 8">
    <name type="scientific">Ktedonospora formicarum</name>
    <dbReference type="NCBI Taxonomy" id="2778364"/>
    <lineage>
        <taxon>Bacteria</taxon>
        <taxon>Bacillati</taxon>
        <taxon>Chloroflexota</taxon>
        <taxon>Ktedonobacteria</taxon>
        <taxon>Ktedonobacterales</taxon>
        <taxon>Ktedonobacteraceae</taxon>
        <taxon>Ktedonospora</taxon>
    </lineage>
</organism>
<comment type="catalytic activity">
    <reaction evidence="4">
        <text>(sulfur carrier)-H + L-cysteine = (sulfur carrier)-SH + L-alanine</text>
        <dbReference type="Rhea" id="RHEA:43892"/>
        <dbReference type="Rhea" id="RHEA-COMP:14737"/>
        <dbReference type="Rhea" id="RHEA-COMP:14739"/>
        <dbReference type="ChEBI" id="CHEBI:29917"/>
        <dbReference type="ChEBI" id="CHEBI:35235"/>
        <dbReference type="ChEBI" id="CHEBI:57972"/>
        <dbReference type="ChEBI" id="CHEBI:64428"/>
        <dbReference type="EC" id="2.8.1.7"/>
    </reaction>
</comment>
<dbReference type="InterPro" id="IPR015424">
    <property type="entry name" value="PyrdxlP-dep_Trfase"/>
</dbReference>
<evidence type="ECO:0000259" key="6">
    <source>
        <dbReference type="Pfam" id="PF00266"/>
    </source>
</evidence>
<evidence type="ECO:0000256" key="3">
    <source>
        <dbReference type="ARBA" id="ARBA00022898"/>
    </source>
</evidence>
<feature type="domain" description="Aminotransferase class V" evidence="6">
    <location>
        <begin position="35"/>
        <end position="432"/>
    </location>
</feature>
<accession>A0A8J3MSX7</accession>
<evidence type="ECO:0000313" key="7">
    <source>
        <dbReference type="EMBL" id="GHO45073.1"/>
    </source>
</evidence>
<dbReference type="InterPro" id="IPR015422">
    <property type="entry name" value="PyrdxlP-dep_Trfase_small"/>
</dbReference>
<dbReference type="Gene3D" id="3.90.1150.10">
    <property type="entry name" value="Aspartate Aminotransferase, domain 1"/>
    <property type="match status" value="1"/>
</dbReference>
<evidence type="ECO:0000313" key="8">
    <source>
        <dbReference type="Proteomes" id="UP000612362"/>
    </source>
</evidence>
<comment type="caution">
    <text evidence="7">The sequence shown here is derived from an EMBL/GenBank/DDBJ whole genome shotgun (WGS) entry which is preliminary data.</text>
</comment>
<evidence type="ECO:0000256" key="4">
    <source>
        <dbReference type="ARBA" id="ARBA00050776"/>
    </source>
</evidence>
<gene>
    <name evidence="7" type="ORF">KSX_32360</name>
</gene>
<dbReference type="AlphaFoldDB" id="A0A8J3MSX7"/>
<dbReference type="SUPFAM" id="SSF53383">
    <property type="entry name" value="PLP-dependent transferases"/>
    <property type="match status" value="1"/>
</dbReference>